<comment type="caution">
    <text evidence="1">The sequence shown here is derived from an EMBL/GenBank/DDBJ whole genome shotgun (WGS) entry which is preliminary data.</text>
</comment>
<organism evidence="1 2">
    <name type="scientific">Mediterranea massiliensis</name>
    <dbReference type="NCBI Taxonomy" id="1841865"/>
    <lineage>
        <taxon>Bacteria</taxon>
        <taxon>Pseudomonadati</taxon>
        <taxon>Bacteroidota</taxon>
        <taxon>Bacteroidia</taxon>
        <taxon>Bacteroidales</taxon>
        <taxon>Bacteroidaceae</taxon>
        <taxon>Mediterranea</taxon>
    </lineage>
</organism>
<reference evidence="1" key="1">
    <citation type="journal article" date="2021" name="PeerJ">
        <title>Extensive microbial diversity within the chicken gut microbiome revealed by metagenomics and culture.</title>
        <authorList>
            <person name="Gilroy R."/>
            <person name="Ravi A."/>
            <person name="Getino M."/>
            <person name="Pursley I."/>
            <person name="Horton D.L."/>
            <person name="Alikhan N.F."/>
            <person name="Baker D."/>
            <person name="Gharbi K."/>
            <person name="Hall N."/>
            <person name="Watson M."/>
            <person name="Adriaenssens E.M."/>
            <person name="Foster-Nyarko E."/>
            <person name="Jarju S."/>
            <person name="Secka A."/>
            <person name="Antonio M."/>
            <person name="Oren A."/>
            <person name="Chaudhuri R.R."/>
            <person name="La Ragione R."/>
            <person name="Hildebrand F."/>
            <person name="Pallen M.J."/>
        </authorList>
    </citation>
    <scope>NUCLEOTIDE SEQUENCE</scope>
    <source>
        <strain evidence="1">CHK55-1828</strain>
    </source>
</reference>
<evidence type="ECO:0000313" key="1">
    <source>
        <dbReference type="EMBL" id="HJF92767.1"/>
    </source>
</evidence>
<evidence type="ECO:0000313" key="2">
    <source>
        <dbReference type="Proteomes" id="UP000717835"/>
    </source>
</evidence>
<accession>A0A921I008</accession>
<dbReference type="RefSeq" id="WP_276828565.1">
    <property type="nucleotide sequence ID" value="NZ_DYVX01000084.1"/>
</dbReference>
<proteinExistence type="predicted"/>
<reference evidence="1" key="2">
    <citation type="submission" date="2021-09" db="EMBL/GenBank/DDBJ databases">
        <authorList>
            <person name="Gilroy R."/>
        </authorList>
    </citation>
    <scope>NUCLEOTIDE SEQUENCE</scope>
    <source>
        <strain evidence="1">CHK55-1828</strain>
    </source>
</reference>
<name>A0A921I008_9BACT</name>
<gene>
    <name evidence="1" type="ORF">K8W02_10375</name>
</gene>
<dbReference type="AlphaFoldDB" id="A0A921I008"/>
<dbReference type="Proteomes" id="UP000717835">
    <property type="component" value="Unassembled WGS sequence"/>
</dbReference>
<protein>
    <submittedName>
        <fullName evidence="1">Uncharacterized protein</fullName>
    </submittedName>
</protein>
<sequence length="131" mass="15224">MIKQDYLIRMIQQIVSMIVEALLHKKKIRQKDWDDYDHLTRQILGTDTRDLLNTSADELTARYAGTPDGMEKLELAAVNMLKLAEEVDEDNPLLKSRLRQEGVQLLKYIQQHSGSYSLQREFLIGLLETNH</sequence>
<dbReference type="EMBL" id="DYVX01000084">
    <property type="protein sequence ID" value="HJF92767.1"/>
    <property type="molecule type" value="Genomic_DNA"/>
</dbReference>